<dbReference type="PROSITE" id="PS51704">
    <property type="entry name" value="GP_PDE"/>
    <property type="match status" value="1"/>
</dbReference>
<gene>
    <name evidence="3" type="ORF">B0I32_1218</name>
</gene>
<protein>
    <submittedName>
        <fullName evidence="3">Glycerophosphoryl diester phosphodiesterase</fullName>
    </submittedName>
</protein>
<evidence type="ECO:0000313" key="3">
    <source>
        <dbReference type="EMBL" id="PRX58904.1"/>
    </source>
</evidence>
<dbReference type="GO" id="GO:0006629">
    <property type="term" value="P:lipid metabolic process"/>
    <property type="evidence" value="ECO:0007669"/>
    <property type="project" value="InterPro"/>
</dbReference>
<dbReference type="EMBL" id="PVNG01000021">
    <property type="protein sequence ID" value="PRX58904.1"/>
    <property type="molecule type" value="Genomic_DNA"/>
</dbReference>
<organism evidence="3 4">
    <name type="scientific">Nonomuraea fuscirosea</name>
    <dbReference type="NCBI Taxonomy" id="1291556"/>
    <lineage>
        <taxon>Bacteria</taxon>
        <taxon>Bacillati</taxon>
        <taxon>Actinomycetota</taxon>
        <taxon>Actinomycetes</taxon>
        <taxon>Streptosporangiales</taxon>
        <taxon>Streptosporangiaceae</taxon>
        <taxon>Nonomuraea</taxon>
    </lineage>
</organism>
<evidence type="ECO:0000256" key="1">
    <source>
        <dbReference type="SAM" id="SignalP"/>
    </source>
</evidence>
<feature type="signal peptide" evidence="1">
    <location>
        <begin position="1"/>
        <end position="31"/>
    </location>
</feature>
<feature type="chain" id="PRO_5039639738" evidence="1">
    <location>
        <begin position="32"/>
        <end position="432"/>
    </location>
</feature>
<keyword evidence="4" id="KW-1185">Reference proteome</keyword>
<comment type="caution">
    <text evidence="3">The sequence shown here is derived from an EMBL/GenBank/DDBJ whole genome shotgun (WGS) entry which is preliminary data.</text>
</comment>
<dbReference type="RefSeq" id="WP_106248433.1">
    <property type="nucleotide sequence ID" value="NZ_JBFAIB010000014.1"/>
</dbReference>
<dbReference type="InterPro" id="IPR001322">
    <property type="entry name" value="Lamin_tail_dom"/>
</dbReference>
<dbReference type="InterPro" id="IPR036415">
    <property type="entry name" value="Lamin_tail_dom_sf"/>
</dbReference>
<dbReference type="AlphaFoldDB" id="A0A2T0MM38"/>
<feature type="domain" description="GP-PDE" evidence="2">
    <location>
        <begin position="55"/>
        <end position="310"/>
    </location>
</feature>
<name>A0A2T0MM38_9ACTN</name>
<keyword evidence="1" id="KW-0732">Signal</keyword>
<dbReference type="Gene3D" id="2.60.40.1260">
    <property type="entry name" value="Lamin Tail domain"/>
    <property type="match status" value="1"/>
</dbReference>
<dbReference type="OrthoDB" id="9758957at2"/>
<accession>A0A2T0MM38</accession>
<dbReference type="Pfam" id="PF00932">
    <property type="entry name" value="LTD"/>
    <property type="match status" value="1"/>
</dbReference>
<dbReference type="SUPFAM" id="SSF51695">
    <property type="entry name" value="PLC-like phosphodiesterases"/>
    <property type="match status" value="1"/>
</dbReference>
<dbReference type="PROSITE" id="PS50007">
    <property type="entry name" value="PIPLC_X_DOMAIN"/>
    <property type="match status" value="1"/>
</dbReference>
<dbReference type="InterPro" id="IPR017946">
    <property type="entry name" value="PLC-like_Pdiesterase_TIM-brl"/>
</dbReference>
<dbReference type="Proteomes" id="UP000238312">
    <property type="component" value="Unassembled WGS sequence"/>
</dbReference>
<sequence length="432" mass="46751">MRLPGFIVHRLRTALVHSAALAAVAATLVSAQPGSADAGTPPETAAGHQVKHDRPVVWSHRGASKNAPEETTAAYRRALADGADVLEGDLAQTKDGVLVVIHDNTLARTTNVEEVFPDRAPWNVIDFTLAEIKQLDAGSWWDPAFAGQRILTLREWFRLTGGRAGLAPELKSPTLYPGMVENLVKELRAWGYTHDLKAGNGAPQIWVQSFDEAALRQFHALLPKVPTLLLRSGYPFMTATDEVLTELATWTTAIAGNPVLTTASQVARVQSFGLKVVSEVEDGPSILSMIELQGYDYVFTNVPDVAKAVLNGKQPLRANHGVVIDSVVFNPDGSDVEPDGGEYVALRNTTGRPIDLNGYTLREFGNTLLRVGDGAVIEPGSFYKVYVGPGTDRPDAHFNGLSAGVLANTVTDHVYLYNRDRVMEGLYSYLAS</sequence>
<dbReference type="PANTHER" id="PTHR46211">
    <property type="entry name" value="GLYCEROPHOSPHORYL DIESTER PHOSPHODIESTERASE"/>
    <property type="match status" value="1"/>
</dbReference>
<evidence type="ECO:0000259" key="2">
    <source>
        <dbReference type="PROSITE" id="PS51704"/>
    </source>
</evidence>
<evidence type="ECO:0000313" key="4">
    <source>
        <dbReference type="Proteomes" id="UP000238312"/>
    </source>
</evidence>
<proteinExistence type="predicted"/>
<dbReference type="Gene3D" id="3.20.20.190">
    <property type="entry name" value="Phosphatidylinositol (PI) phosphodiesterase"/>
    <property type="match status" value="1"/>
</dbReference>
<dbReference type="PANTHER" id="PTHR46211:SF1">
    <property type="entry name" value="GLYCEROPHOSPHODIESTER PHOSPHODIESTERASE, CYTOPLASMIC"/>
    <property type="match status" value="1"/>
</dbReference>
<dbReference type="Pfam" id="PF03009">
    <property type="entry name" value="GDPD"/>
    <property type="match status" value="1"/>
</dbReference>
<dbReference type="SUPFAM" id="SSF74853">
    <property type="entry name" value="Lamin A/C globular tail domain"/>
    <property type="match status" value="1"/>
</dbReference>
<dbReference type="InterPro" id="IPR030395">
    <property type="entry name" value="GP_PDE_dom"/>
</dbReference>
<dbReference type="GO" id="GO:0008081">
    <property type="term" value="F:phosphoric diester hydrolase activity"/>
    <property type="evidence" value="ECO:0007669"/>
    <property type="project" value="InterPro"/>
</dbReference>
<reference evidence="3 4" key="1">
    <citation type="submission" date="2018-03" db="EMBL/GenBank/DDBJ databases">
        <title>Genomic Encyclopedia of Type Strains, Phase III (KMG-III): the genomes of soil and plant-associated and newly described type strains.</title>
        <authorList>
            <person name="Whitman W."/>
        </authorList>
    </citation>
    <scope>NUCLEOTIDE SEQUENCE [LARGE SCALE GENOMIC DNA]</scope>
    <source>
        <strain evidence="3 4">CGMCC 4.7104</strain>
    </source>
</reference>